<keyword evidence="4" id="KW-1134">Transmembrane beta strand</keyword>
<evidence type="ECO:0000256" key="6">
    <source>
        <dbReference type="ARBA" id="ARBA00022692"/>
    </source>
</evidence>
<comment type="subcellular location">
    <subcellularLocation>
        <location evidence="1">Cell outer membrane</location>
        <topology evidence="1">Multi-pass membrane protein</topology>
    </subcellularLocation>
</comment>
<evidence type="ECO:0000313" key="18">
    <source>
        <dbReference type="EMBL" id="MCM1982724.1"/>
    </source>
</evidence>
<keyword evidence="6" id="KW-0812">Transmembrane</keyword>
<evidence type="ECO:0000256" key="9">
    <source>
        <dbReference type="ARBA" id="ARBA00023065"/>
    </source>
</evidence>
<feature type="domain" description="SLBB" evidence="17">
    <location>
        <begin position="142"/>
        <end position="226"/>
    </location>
</feature>
<dbReference type="AlphaFoldDB" id="A0ABD4T2A3"/>
<keyword evidence="13" id="KW-0998">Cell outer membrane</keyword>
<evidence type="ECO:0000256" key="3">
    <source>
        <dbReference type="ARBA" id="ARBA00022448"/>
    </source>
</evidence>
<proteinExistence type="inferred from homology"/>
<keyword evidence="19" id="KW-1185">Reference proteome</keyword>
<keyword evidence="9" id="KW-0406">Ion transport</keyword>
<dbReference type="GO" id="GO:0009279">
    <property type="term" value="C:cell outer membrane"/>
    <property type="evidence" value="ECO:0007669"/>
    <property type="project" value="UniProtKB-SubCell"/>
</dbReference>
<dbReference type="Pfam" id="PF02563">
    <property type="entry name" value="Poly_export"/>
    <property type="match status" value="1"/>
</dbReference>
<keyword evidence="10" id="KW-0626">Porin</keyword>
<comment type="similarity">
    <text evidence="2">Belongs to the BexD/CtrA/VexA family.</text>
</comment>
<evidence type="ECO:0000256" key="7">
    <source>
        <dbReference type="ARBA" id="ARBA00022729"/>
    </source>
</evidence>
<dbReference type="PANTHER" id="PTHR33619:SF3">
    <property type="entry name" value="POLYSACCHARIDE EXPORT PROTEIN GFCE-RELATED"/>
    <property type="match status" value="1"/>
</dbReference>
<keyword evidence="8" id="KW-0625">Polysaccharide transport</keyword>
<protein>
    <submittedName>
        <fullName evidence="18">SLBB domain-containing protein</fullName>
    </submittedName>
</protein>
<evidence type="ECO:0000256" key="14">
    <source>
        <dbReference type="ARBA" id="ARBA00023288"/>
    </source>
</evidence>
<dbReference type="InterPro" id="IPR003715">
    <property type="entry name" value="Poly_export_N"/>
</dbReference>
<dbReference type="PANTHER" id="PTHR33619">
    <property type="entry name" value="POLYSACCHARIDE EXPORT PROTEIN GFCE-RELATED"/>
    <property type="match status" value="1"/>
</dbReference>
<feature type="domain" description="Soluble ligand binding" evidence="16">
    <location>
        <begin position="295"/>
        <end position="326"/>
    </location>
</feature>
<keyword evidence="3" id="KW-0813">Transport</keyword>
<keyword evidence="7" id="KW-0732">Signal</keyword>
<evidence type="ECO:0000259" key="16">
    <source>
        <dbReference type="Pfam" id="PF10531"/>
    </source>
</evidence>
<dbReference type="InterPro" id="IPR049712">
    <property type="entry name" value="Poly_export"/>
</dbReference>
<evidence type="ECO:0000256" key="5">
    <source>
        <dbReference type="ARBA" id="ARBA00022597"/>
    </source>
</evidence>
<evidence type="ECO:0000256" key="12">
    <source>
        <dbReference type="ARBA" id="ARBA00023139"/>
    </source>
</evidence>
<keyword evidence="5" id="KW-0762">Sugar transport</keyword>
<evidence type="ECO:0000256" key="1">
    <source>
        <dbReference type="ARBA" id="ARBA00004571"/>
    </source>
</evidence>
<dbReference type="GO" id="GO:0006811">
    <property type="term" value="P:monoatomic ion transport"/>
    <property type="evidence" value="ECO:0007669"/>
    <property type="project" value="UniProtKB-KW"/>
</dbReference>
<dbReference type="RefSeq" id="WP_166274668.1">
    <property type="nucleotide sequence ID" value="NZ_JTHE03000044.1"/>
</dbReference>
<evidence type="ECO:0000256" key="4">
    <source>
        <dbReference type="ARBA" id="ARBA00022452"/>
    </source>
</evidence>
<dbReference type="GO" id="GO:0015774">
    <property type="term" value="P:polysaccharide transport"/>
    <property type="evidence" value="ECO:0007669"/>
    <property type="project" value="UniProtKB-KW"/>
</dbReference>
<comment type="caution">
    <text evidence="18">The sequence shown here is derived from an EMBL/GenBank/DDBJ whole genome shotgun (WGS) entry which is preliminary data.</text>
</comment>
<dbReference type="InterPro" id="IPR054765">
    <property type="entry name" value="SLBB_dom"/>
</dbReference>
<dbReference type="Pfam" id="PF10531">
    <property type="entry name" value="SLBB"/>
    <property type="match status" value="2"/>
</dbReference>
<organism evidence="18 19">
    <name type="scientific">Lyngbya confervoides BDU141951</name>
    <dbReference type="NCBI Taxonomy" id="1574623"/>
    <lineage>
        <taxon>Bacteria</taxon>
        <taxon>Bacillati</taxon>
        <taxon>Cyanobacteriota</taxon>
        <taxon>Cyanophyceae</taxon>
        <taxon>Oscillatoriophycideae</taxon>
        <taxon>Oscillatoriales</taxon>
        <taxon>Microcoleaceae</taxon>
        <taxon>Lyngbya</taxon>
    </lineage>
</organism>
<keyword evidence="12" id="KW-0564">Palmitate</keyword>
<dbReference type="EMBL" id="JTHE03000044">
    <property type="protein sequence ID" value="MCM1982724.1"/>
    <property type="molecule type" value="Genomic_DNA"/>
</dbReference>
<name>A0ABD4T2A3_9CYAN</name>
<evidence type="ECO:0000256" key="2">
    <source>
        <dbReference type="ARBA" id="ARBA00009450"/>
    </source>
</evidence>
<reference evidence="18 19" key="1">
    <citation type="journal article" date="2015" name="Genome Announc.">
        <title>Draft Genome Sequence of Filamentous Marine Cyanobacterium Lyngbya confervoides Strain BDU141951.</title>
        <authorList>
            <person name="Chandrababunaidu M.M."/>
            <person name="Sen D."/>
            <person name="Tripathy S."/>
        </authorList>
    </citation>
    <scope>NUCLEOTIDE SEQUENCE [LARGE SCALE GENOMIC DNA]</scope>
    <source>
        <strain evidence="18 19">BDU141951</strain>
    </source>
</reference>
<keyword evidence="14" id="KW-0449">Lipoprotein</keyword>
<dbReference type="InterPro" id="IPR019554">
    <property type="entry name" value="Soluble_ligand-bd"/>
</dbReference>
<dbReference type="GO" id="GO:0046930">
    <property type="term" value="C:pore complex"/>
    <property type="evidence" value="ECO:0007669"/>
    <property type="project" value="UniProtKB-KW"/>
</dbReference>
<evidence type="ECO:0000256" key="13">
    <source>
        <dbReference type="ARBA" id="ARBA00023237"/>
    </source>
</evidence>
<sequence>MVSSRIVSSRNSNLWVVNAPRVAGLSALTLMLLGAEILRPNPTLAQISAPETARTSTGSAPLVEYVLGPGDEIKLDMYGQDNLFTTSYIVLVDGTISLPFIGRVGVGGSTISQAQQLIAQRYTQFFKRPYVTVVLLKPRDIKVNIAGEVLRPGPYPIPQTEQNPTVSSLIKLAGGHSQSADLQNVEVRRPRKDGTEEVLKADILRLIRDGDGSQNLFLRDGDTVIVRPALTTDLADTDLLGNNSLTPSSSEPLNVAVVGEVYRPGPYVISSANAIIREAGDQGTQSGANSLGQPRLTQAIQRAGGIKPEADVRKIQIRRITRFGDEKILEVDLWKLLQEGDLKQDIALQNRDTIIIPTATDIATSEKIELSESTLSPETIDVNIVGEVRQPGLVKIRPNTPLSQAVLAAGGFDNKRANKKSVDLIRLEPDGTVNQRRITLSFDGEINEQTNPALKNNDVVVIRRSGLTQFSDNFGSVVSPFTGVFSFIRLLPGL</sequence>
<dbReference type="Gene3D" id="3.30.1950.10">
    <property type="entry name" value="wza like domain"/>
    <property type="match status" value="1"/>
</dbReference>
<gene>
    <name evidence="18" type="ORF">QQ91_0007795</name>
</gene>
<feature type="domain" description="Polysaccharide export protein N-terminal" evidence="15">
    <location>
        <begin position="64"/>
        <end position="135"/>
    </location>
</feature>
<evidence type="ECO:0000259" key="15">
    <source>
        <dbReference type="Pfam" id="PF02563"/>
    </source>
</evidence>
<evidence type="ECO:0000313" key="19">
    <source>
        <dbReference type="Proteomes" id="UP000031561"/>
    </source>
</evidence>
<dbReference type="Pfam" id="PF22461">
    <property type="entry name" value="SLBB_2"/>
    <property type="match status" value="1"/>
</dbReference>
<keyword evidence="11" id="KW-0472">Membrane</keyword>
<dbReference type="Gene3D" id="3.10.560.10">
    <property type="entry name" value="Outer membrane lipoprotein wza domain like"/>
    <property type="match status" value="3"/>
</dbReference>
<accession>A0ABD4T2A3</accession>
<dbReference type="Proteomes" id="UP000031561">
    <property type="component" value="Unassembled WGS sequence"/>
</dbReference>
<evidence type="ECO:0000256" key="8">
    <source>
        <dbReference type="ARBA" id="ARBA00023047"/>
    </source>
</evidence>
<evidence type="ECO:0000256" key="11">
    <source>
        <dbReference type="ARBA" id="ARBA00023136"/>
    </source>
</evidence>
<feature type="domain" description="Soluble ligand binding" evidence="16">
    <location>
        <begin position="382"/>
        <end position="433"/>
    </location>
</feature>
<evidence type="ECO:0000259" key="17">
    <source>
        <dbReference type="Pfam" id="PF22461"/>
    </source>
</evidence>
<dbReference type="GO" id="GO:0015288">
    <property type="term" value="F:porin activity"/>
    <property type="evidence" value="ECO:0007669"/>
    <property type="project" value="UniProtKB-KW"/>
</dbReference>
<evidence type="ECO:0000256" key="10">
    <source>
        <dbReference type="ARBA" id="ARBA00023114"/>
    </source>
</evidence>